<keyword evidence="8" id="KW-0732">Signal</keyword>
<feature type="signal peptide" evidence="8">
    <location>
        <begin position="1"/>
        <end position="31"/>
    </location>
</feature>
<evidence type="ECO:0000256" key="8">
    <source>
        <dbReference type="SAM" id="SignalP"/>
    </source>
</evidence>
<keyword evidence="11" id="KW-1185">Reference proteome</keyword>
<evidence type="ECO:0000256" key="1">
    <source>
        <dbReference type="ARBA" id="ARBA00001462"/>
    </source>
</evidence>
<evidence type="ECO:0000313" key="11">
    <source>
        <dbReference type="Proteomes" id="UP000249725"/>
    </source>
</evidence>
<gene>
    <name evidence="10" type="ORF">DJ018_13805</name>
</gene>
<feature type="chain" id="PRO_5016272822" description="non-reducing end alpha-L-arabinofuranosidase" evidence="8">
    <location>
        <begin position="32"/>
        <end position="535"/>
    </location>
</feature>
<comment type="similarity">
    <text evidence="2">Belongs to the glycosyl hydrolase 51 family.</text>
</comment>
<dbReference type="Gene3D" id="2.60.40.1180">
    <property type="entry name" value="Golgi alpha-mannosidase II"/>
    <property type="match status" value="1"/>
</dbReference>
<proteinExistence type="inferred from homology"/>
<dbReference type="EMBL" id="QFYR01000003">
    <property type="protein sequence ID" value="RAK52219.1"/>
    <property type="molecule type" value="Genomic_DNA"/>
</dbReference>
<dbReference type="InterPro" id="IPR017853">
    <property type="entry name" value="GH"/>
</dbReference>
<dbReference type="Pfam" id="PF06964">
    <property type="entry name" value="Alpha-L-AF_C"/>
    <property type="match status" value="1"/>
</dbReference>
<dbReference type="SMART" id="SM00813">
    <property type="entry name" value="Alpha-L-AF_C"/>
    <property type="match status" value="1"/>
</dbReference>
<comment type="subunit">
    <text evidence="3">Homohexamer; trimer of dimers.</text>
</comment>
<dbReference type="Pfam" id="PF22848">
    <property type="entry name" value="ASD1_dom"/>
    <property type="match status" value="1"/>
</dbReference>
<keyword evidence="7" id="KW-0326">Glycosidase</keyword>
<evidence type="ECO:0000259" key="9">
    <source>
        <dbReference type="SMART" id="SM00813"/>
    </source>
</evidence>
<evidence type="ECO:0000256" key="4">
    <source>
        <dbReference type="ARBA" id="ARBA00012670"/>
    </source>
</evidence>
<evidence type="ECO:0000256" key="2">
    <source>
        <dbReference type="ARBA" id="ARBA00007186"/>
    </source>
</evidence>
<reference evidence="11" key="1">
    <citation type="submission" date="2018-05" db="EMBL/GenBank/DDBJ databases">
        <authorList>
            <person name="Li X."/>
        </authorList>
    </citation>
    <scope>NUCLEOTIDE SEQUENCE [LARGE SCALE GENOMIC DNA]</scope>
    <source>
        <strain evidence="11">YIM 73061</strain>
    </source>
</reference>
<accession>A0A328AC67</accession>
<evidence type="ECO:0000256" key="7">
    <source>
        <dbReference type="ARBA" id="ARBA00023295"/>
    </source>
</evidence>
<dbReference type="SUPFAM" id="SSF51445">
    <property type="entry name" value="(Trans)glycosidases"/>
    <property type="match status" value="1"/>
</dbReference>
<dbReference type="GO" id="GO:0046373">
    <property type="term" value="P:L-arabinose metabolic process"/>
    <property type="evidence" value="ECO:0007669"/>
    <property type="project" value="InterPro"/>
</dbReference>
<comment type="caution">
    <text evidence="10">The sequence shown here is derived from an EMBL/GenBank/DDBJ whole genome shotgun (WGS) entry which is preliminary data.</text>
</comment>
<dbReference type="InterPro" id="IPR055235">
    <property type="entry name" value="ASD1_cat"/>
</dbReference>
<comment type="catalytic activity">
    <reaction evidence="1">
        <text>Hydrolysis of terminal non-reducing alpha-L-arabinofuranoside residues in alpha-L-arabinosides.</text>
        <dbReference type="EC" id="3.2.1.55"/>
    </reaction>
</comment>
<sequence>MSAAPGGTPVSTKTFLLAAAALLALSSAPMAAQAQAVPVAIDANRPGPVVNRDIFGQFAEHLGYGIYGGVWVGPDSPIPNVRGIRTDVVTALKALKVPNVRWPGGCFADEYHWRDGIGPAAQRAPGINANWGDAVEPNTFGTHEFMDFVDQLGTEAYLSINVGSGTVKEASDWLGYMTGPTTTALGKERAANGHPEPYKVKYLGLGNESWGCGGSMRPEFYADQMKLYARYVRNFNPAQKGPNAMQRIAVGPDGAKTEYTETVMKAWKEKTWAWDLEGISLHNYTVGGWPPHLPSTGFGEADYATLVKETLGMDNLIATHSAIMDKYDPEKKINLAVDEWGAWLAPAPGTNPGFLIQQNTMRDAVIAALNINIFARHADRVRLANIAQMVNVLQAMILTDGPKMLLTPTYHVFRMYTPFQDATLLPATFEAGVYRAGDVTLPRIDAAAVKAKDGQIWLALTNLDPHKPAEIVPEVAGRRARAASGEVLTAPNVNSHNTFDAPNTVAPKAISAQARGGRLTLRLPPKSVTVVRLDF</sequence>
<keyword evidence="6" id="KW-0119">Carbohydrate metabolism</keyword>
<dbReference type="AlphaFoldDB" id="A0A328AC67"/>
<protein>
    <recommendedName>
        <fullName evidence="4">non-reducing end alpha-L-arabinofuranosidase</fullName>
        <ecNumber evidence="4">3.2.1.55</ecNumber>
    </recommendedName>
</protein>
<dbReference type="OrthoDB" id="9758333at2"/>
<dbReference type="InterPro" id="IPR013780">
    <property type="entry name" value="Glyco_hydro_b"/>
</dbReference>
<organism evidence="10 11">
    <name type="scientific">Phenylobacterium deserti</name>
    <dbReference type="NCBI Taxonomy" id="1914756"/>
    <lineage>
        <taxon>Bacteria</taxon>
        <taxon>Pseudomonadati</taxon>
        <taxon>Pseudomonadota</taxon>
        <taxon>Alphaproteobacteria</taxon>
        <taxon>Caulobacterales</taxon>
        <taxon>Caulobacteraceae</taxon>
        <taxon>Phenylobacterium</taxon>
    </lineage>
</organism>
<dbReference type="PANTHER" id="PTHR43576:SF2">
    <property type="entry name" value="INTRACELLULAR EXO-ALPHA-L-ARABINOFURANOSIDASE 2"/>
    <property type="match status" value="1"/>
</dbReference>
<dbReference type="SUPFAM" id="SSF51011">
    <property type="entry name" value="Glycosyl hydrolase domain"/>
    <property type="match status" value="1"/>
</dbReference>
<feature type="domain" description="Alpha-L-arabinofuranosidase C-terminal" evidence="9">
    <location>
        <begin position="338"/>
        <end position="527"/>
    </location>
</feature>
<dbReference type="PANTHER" id="PTHR43576">
    <property type="entry name" value="ALPHA-L-ARABINOFURANOSIDASE C-RELATED"/>
    <property type="match status" value="1"/>
</dbReference>
<dbReference type="GO" id="GO:0046556">
    <property type="term" value="F:alpha-L-arabinofuranosidase activity"/>
    <property type="evidence" value="ECO:0007669"/>
    <property type="project" value="UniProtKB-EC"/>
</dbReference>
<evidence type="ECO:0000256" key="5">
    <source>
        <dbReference type="ARBA" id="ARBA00022801"/>
    </source>
</evidence>
<name>A0A328AC67_9CAUL</name>
<dbReference type="Proteomes" id="UP000249725">
    <property type="component" value="Unassembled WGS sequence"/>
</dbReference>
<dbReference type="EC" id="3.2.1.55" evidence="4"/>
<evidence type="ECO:0000313" key="10">
    <source>
        <dbReference type="EMBL" id="RAK52219.1"/>
    </source>
</evidence>
<dbReference type="InterPro" id="IPR010720">
    <property type="entry name" value="Alpha-L-AF_C"/>
</dbReference>
<evidence type="ECO:0000256" key="6">
    <source>
        <dbReference type="ARBA" id="ARBA00023277"/>
    </source>
</evidence>
<dbReference type="GO" id="GO:0000272">
    <property type="term" value="P:polysaccharide catabolic process"/>
    <property type="evidence" value="ECO:0007669"/>
    <property type="project" value="TreeGrafter"/>
</dbReference>
<evidence type="ECO:0000256" key="3">
    <source>
        <dbReference type="ARBA" id="ARBA00011165"/>
    </source>
</evidence>
<dbReference type="Gene3D" id="3.20.20.80">
    <property type="entry name" value="Glycosidases"/>
    <property type="match status" value="1"/>
</dbReference>
<keyword evidence="5" id="KW-0378">Hydrolase</keyword>